<evidence type="ECO:0000259" key="9">
    <source>
        <dbReference type="Pfam" id="PF00924"/>
    </source>
</evidence>
<dbReference type="AlphaFoldDB" id="A0A2V1HSF9"/>
<sequence length="360" mass="38261">MDWDSFFESPWGVAVNVAIIIVVAIITRIALHFVIKRVVERVVSGVKRRQRVDDTQALVTSPVAAVRTVQRARTLGDVLGNIVSVVITVVALLSIVTTINPNITGSFALITAALGAGLGFGAQNIVKDVLNGLFMVIEDQLGVGDVVDTGQATGVVESVAIRITQIRDVNGTLWYVRNGEIVRVGNMSQGWARVIIDLAVPYDSDIEAVQERMLSTAEKLASSPKWRPLITEKPEIWGLESISSEALVIRIVVKTRASARDDVARELRLRLKTALDEMGVKLPSLNTVVLAGMDGAGSVRGARPPQTKPIKTAAPAPKKPRTARKARAADPGIAISDAPATGPADDPGTAGPTNPADGTR</sequence>
<evidence type="ECO:0000256" key="1">
    <source>
        <dbReference type="ARBA" id="ARBA00004651"/>
    </source>
</evidence>
<evidence type="ECO:0000256" key="8">
    <source>
        <dbReference type="SAM" id="Phobius"/>
    </source>
</evidence>
<proteinExistence type="inferred from homology"/>
<dbReference type="Proteomes" id="UP000244893">
    <property type="component" value="Unassembled WGS sequence"/>
</dbReference>
<dbReference type="Gene3D" id="3.30.70.100">
    <property type="match status" value="1"/>
</dbReference>
<dbReference type="Gene3D" id="1.10.287.1260">
    <property type="match status" value="1"/>
</dbReference>
<dbReference type="InterPro" id="IPR045276">
    <property type="entry name" value="YbiO_bact"/>
</dbReference>
<dbReference type="PANTHER" id="PTHR30460:SF0">
    <property type="entry name" value="MODERATE CONDUCTANCE MECHANOSENSITIVE CHANNEL YBIO"/>
    <property type="match status" value="1"/>
</dbReference>
<dbReference type="Pfam" id="PF21082">
    <property type="entry name" value="MS_channel_3rd"/>
    <property type="match status" value="1"/>
</dbReference>
<dbReference type="FunFam" id="2.30.30.60:FF:000001">
    <property type="entry name" value="MscS Mechanosensitive ion channel"/>
    <property type="match status" value="1"/>
</dbReference>
<keyword evidence="3" id="KW-1003">Cell membrane</keyword>
<dbReference type="SUPFAM" id="SSF82689">
    <property type="entry name" value="Mechanosensitive channel protein MscS (YggB), C-terminal domain"/>
    <property type="match status" value="1"/>
</dbReference>
<organism evidence="11 12">
    <name type="scientific">Amnibacterium flavum</name>
    <dbReference type="NCBI Taxonomy" id="2173173"/>
    <lineage>
        <taxon>Bacteria</taxon>
        <taxon>Bacillati</taxon>
        <taxon>Actinomycetota</taxon>
        <taxon>Actinomycetes</taxon>
        <taxon>Micrococcales</taxon>
        <taxon>Microbacteriaceae</taxon>
        <taxon>Amnibacterium</taxon>
    </lineage>
</organism>
<accession>A0A2V1HSF9</accession>
<dbReference type="Pfam" id="PF00924">
    <property type="entry name" value="MS_channel_2nd"/>
    <property type="match status" value="1"/>
</dbReference>
<feature type="transmembrane region" description="Helical" evidence="8">
    <location>
        <begin position="12"/>
        <end position="31"/>
    </location>
</feature>
<evidence type="ECO:0000256" key="6">
    <source>
        <dbReference type="ARBA" id="ARBA00023136"/>
    </source>
</evidence>
<dbReference type="InterPro" id="IPR023408">
    <property type="entry name" value="MscS_beta-dom_sf"/>
</dbReference>
<evidence type="ECO:0000256" key="4">
    <source>
        <dbReference type="ARBA" id="ARBA00022692"/>
    </source>
</evidence>
<protein>
    <submittedName>
        <fullName evidence="11">Mechanosensitive ion channel protein MscS</fullName>
    </submittedName>
</protein>
<comment type="similarity">
    <text evidence="2">Belongs to the MscS (TC 1.A.23) family.</text>
</comment>
<feature type="region of interest" description="Disordered" evidence="7">
    <location>
        <begin position="297"/>
        <end position="360"/>
    </location>
</feature>
<evidence type="ECO:0000313" key="12">
    <source>
        <dbReference type="Proteomes" id="UP000244893"/>
    </source>
</evidence>
<dbReference type="InterPro" id="IPR049278">
    <property type="entry name" value="MS_channel_C"/>
</dbReference>
<evidence type="ECO:0000259" key="10">
    <source>
        <dbReference type="Pfam" id="PF21082"/>
    </source>
</evidence>
<dbReference type="SUPFAM" id="SSF50182">
    <property type="entry name" value="Sm-like ribonucleoproteins"/>
    <property type="match status" value="1"/>
</dbReference>
<keyword evidence="5 8" id="KW-1133">Transmembrane helix</keyword>
<comment type="subcellular location">
    <subcellularLocation>
        <location evidence="1">Cell membrane</location>
        <topology evidence="1">Multi-pass membrane protein</topology>
    </subcellularLocation>
</comment>
<evidence type="ECO:0000256" key="3">
    <source>
        <dbReference type="ARBA" id="ARBA00022475"/>
    </source>
</evidence>
<evidence type="ECO:0000256" key="7">
    <source>
        <dbReference type="SAM" id="MobiDB-lite"/>
    </source>
</evidence>
<feature type="transmembrane region" description="Helical" evidence="8">
    <location>
        <begin position="78"/>
        <end position="99"/>
    </location>
</feature>
<dbReference type="Gene3D" id="2.30.30.60">
    <property type="match status" value="1"/>
</dbReference>
<dbReference type="GO" id="GO:0005886">
    <property type="term" value="C:plasma membrane"/>
    <property type="evidence" value="ECO:0007669"/>
    <property type="project" value="UniProtKB-SubCell"/>
</dbReference>
<dbReference type="InterPro" id="IPR010920">
    <property type="entry name" value="LSM_dom_sf"/>
</dbReference>
<feature type="transmembrane region" description="Helical" evidence="8">
    <location>
        <begin position="105"/>
        <end position="126"/>
    </location>
</feature>
<dbReference type="OrthoDB" id="4638917at2"/>
<dbReference type="GO" id="GO:0008381">
    <property type="term" value="F:mechanosensitive monoatomic ion channel activity"/>
    <property type="evidence" value="ECO:0007669"/>
    <property type="project" value="InterPro"/>
</dbReference>
<gene>
    <name evidence="11" type="ORF">DDQ50_09470</name>
</gene>
<reference evidence="11 12" key="1">
    <citation type="submission" date="2018-05" db="EMBL/GenBank/DDBJ databases">
        <title>Amnibacterium sp. M8JJ-5, whole genome shotgun sequence.</title>
        <authorList>
            <person name="Tuo L."/>
        </authorList>
    </citation>
    <scope>NUCLEOTIDE SEQUENCE [LARGE SCALE GENOMIC DNA]</scope>
    <source>
        <strain evidence="11 12">M8JJ-5</strain>
    </source>
</reference>
<keyword evidence="4 8" id="KW-0812">Transmembrane</keyword>
<comment type="caution">
    <text evidence="11">The sequence shown here is derived from an EMBL/GenBank/DDBJ whole genome shotgun (WGS) entry which is preliminary data.</text>
</comment>
<feature type="domain" description="Mechanosensitive ion channel MscS" evidence="9">
    <location>
        <begin position="124"/>
        <end position="188"/>
    </location>
</feature>
<evidence type="ECO:0000256" key="5">
    <source>
        <dbReference type="ARBA" id="ARBA00022989"/>
    </source>
</evidence>
<dbReference type="PANTHER" id="PTHR30460">
    <property type="entry name" value="MODERATE CONDUCTANCE MECHANOSENSITIVE CHANNEL YBIO"/>
    <property type="match status" value="1"/>
</dbReference>
<feature type="domain" description="Mechanosensitive ion channel MscS C-terminal" evidence="10">
    <location>
        <begin position="196"/>
        <end position="281"/>
    </location>
</feature>
<feature type="compositionally biased region" description="Low complexity" evidence="7">
    <location>
        <begin position="304"/>
        <end position="316"/>
    </location>
</feature>
<evidence type="ECO:0000256" key="2">
    <source>
        <dbReference type="ARBA" id="ARBA00008017"/>
    </source>
</evidence>
<evidence type="ECO:0000313" key="11">
    <source>
        <dbReference type="EMBL" id="PVZ93979.1"/>
    </source>
</evidence>
<dbReference type="RefSeq" id="WP_116756493.1">
    <property type="nucleotide sequence ID" value="NZ_JBHUEX010000001.1"/>
</dbReference>
<keyword evidence="6 8" id="KW-0472">Membrane</keyword>
<name>A0A2V1HSF9_9MICO</name>
<dbReference type="EMBL" id="QEOP01000002">
    <property type="protein sequence ID" value="PVZ93979.1"/>
    <property type="molecule type" value="Genomic_DNA"/>
</dbReference>
<keyword evidence="12" id="KW-1185">Reference proteome</keyword>
<dbReference type="InterPro" id="IPR006685">
    <property type="entry name" value="MscS_channel_2nd"/>
</dbReference>
<dbReference type="InterPro" id="IPR011066">
    <property type="entry name" value="MscS_channel_C_sf"/>
</dbReference>